<dbReference type="PANTHER" id="PTHR47364">
    <property type="entry name" value="CYSTEINE PROTEINASE INHIBITOR 5"/>
    <property type="match status" value="1"/>
</dbReference>
<dbReference type="EMBL" id="RXGB01026846">
    <property type="protein sequence ID" value="TMW81301.1"/>
    <property type="molecule type" value="Genomic_DNA"/>
</dbReference>
<feature type="chain" id="PRO_5026861656" description="Cystatin domain-containing protein" evidence="3">
    <location>
        <begin position="27"/>
        <end position="123"/>
    </location>
</feature>
<dbReference type="SMART" id="SM00043">
    <property type="entry name" value="CY"/>
    <property type="match status" value="1"/>
</dbReference>
<proteinExistence type="predicted"/>
<dbReference type="Gene3D" id="3.10.450.10">
    <property type="match status" value="1"/>
</dbReference>
<comment type="caution">
    <text evidence="5">The sequence shown here is derived from an EMBL/GenBank/DDBJ whole genome shotgun (WGS) entry which is preliminary data.</text>
</comment>
<evidence type="ECO:0000256" key="1">
    <source>
        <dbReference type="ARBA" id="ARBA00022690"/>
    </source>
</evidence>
<reference evidence="5" key="1">
    <citation type="submission" date="2019-05" db="EMBL/GenBank/DDBJ databases">
        <title>The de novo reference genome and transcriptome assemblies of the wild tomato species Solanum chilense.</title>
        <authorList>
            <person name="Stam R."/>
            <person name="Nosenko T."/>
            <person name="Hoerger A.C."/>
            <person name="Stephan W."/>
            <person name="Seidel M.A."/>
            <person name="Kuhn J.M.M."/>
            <person name="Haberer G."/>
            <person name="Tellier A."/>
        </authorList>
    </citation>
    <scope>NUCLEOTIDE SEQUENCE</scope>
    <source>
        <tissue evidence="5">Mature leaves</tissue>
    </source>
</reference>
<dbReference type="InterPro" id="IPR000010">
    <property type="entry name" value="Cystatin_dom"/>
</dbReference>
<dbReference type="PANTHER" id="PTHR47364:SF30">
    <property type="entry name" value="CYSTEINE PROTEINASE INHIBITOR"/>
    <property type="match status" value="1"/>
</dbReference>
<sequence length="123" mass="13910">MAVKFNPILVTLFVVATTILLHISDARSVRREVLTGDWKPITNITKEVIEIGKFAVDEHNKEAKTTLKFQKVIKGQNQVVAGMNYRLVIEAKDGDSTHNYLAQVWDKPDKSKSLTSFKQLLEV</sequence>
<evidence type="ECO:0000313" key="5">
    <source>
        <dbReference type="EMBL" id="TMW81301.1"/>
    </source>
</evidence>
<evidence type="ECO:0000256" key="3">
    <source>
        <dbReference type="SAM" id="SignalP"/>
    </source>
</evidence>
<keyword evidence="3" id="KW-0732">Signal</keyword>
<keyword evidence="1" id="KW-0646">Protease inhibitor</keyword>
<accession>A0A6N2AJM4</accession>
<dbReference type="CDD" id="cd00042">
    <property type="entry name" value="CY"/>
    <property type="match status" value="1"/>
</dbReference>
<evidence type="ECO:0000256" key="2">
    <source>
        <dbReference type="ARBA" id="ARBA00022704"/>
    </source>
</evidence>
<keyword evidence="2" id="KW-0789">Thiol protease inhibitor</keyword>
<protein>
    <recommendedName>
        <fullName evidence="4">Cystatin domain-containing protein</fullName>
    </recommendedName>
</protein>
<evidence type="ECO:0000259" key="4">
    <source>
        <dbReference type="SMART" id="SM00043"/>
    </source>
</evidence>
<dbReference type="GO" id="GO:0004869">
    <property type="term" value="F:cysteine-type endopeptidase inhibitor activity"/>
    <property type="evidence" value="ECO:0007669"/>
    <property type="project" value="UniProtKB-KW"/>
</dbReference>
<name>A0A6N2AJM4_SOLCI</name>
<feature type="signal peptide" evidence="3">
    <location>
        <begin position="1"/>
        <end position="26"/>
    </location>
</feature>
<feature type="domain" description="Cystatin" evidence="4">
    <location>
        <begin position="33"/>
        <end position="120"/>
    </location>
</feature>
<dbReference type="InterPro" id="IPR046350">
    <property type="entry name" value="Cystatin_sf"/>
</dbReference>
<dbReference type="SUPFAM" id="SSF54403">
    <property type="entry name" value="Cystatin/monellin"/>
    <property type="match status" value="1"/>
</dbReference>
<organism evidence="5">
    <name type="scientific">Solanum chilense</name>
    <name type="common">Tomato</name>
    <name type="synonym">Lycopersicon chilense</name>
    <dbReference type="NCBI Taxonomy" id="4083"/>
    <lineage>
        <taxon>Eukaryota</taxon>
        <taxon>Viridiplantae</taxon>
        <taxon>Streptophyta</taxon>
        <taxon>Embryophyta</taxon>
        <taxon>Tracheophyta</taxon>
        <taxon>Spermatophyta</taxon>
        <taxon>Magnoliopsida</taxon>
        <taxon>eudicotyledons</taxon>
        <taxon>Gunneridae</taxon>
        <taxon>Pentapetalae</taxon>
        <taxon>asterids</taxon>
        <taxon>lamiids</taxon>
        <taxon>Solanales</taxon>
        <taxon>Solanaceae</taxon>
        <taxon>Solanoideae</taxon>
        <taxon>Solaneae</taxon>
        <taxon>Solanum</taxon>
        <taxon>Solanum subgen. Lycopersicon</taxon>
    </lineage>
</organism>
<dbReference type="Pfam" id="PF16845">
    <property type="entry name" value="SQAPI"/>
    <property type="match status" value="1"/>
</dbReference>
<gene>
    <name evidence="5" type="ORF">EJD97_010507</name>
</gene>
<dbReference type="AlphaFoldDB" id="A0A6N2AJM4"/>